<dbReference type="InterPro" id="IPR027417">
    <property type="entry name" value="P-loop_NTPase"/>
</dbReference>
<feature type="coiled-coil region" evidence="1">
    <location>
        <begin position="453"/>
        <end position="480"/>
    </location>
</feature>
<dbReference type="EMBL" id="CAJNOK010002082">
    <property type="protein sequence ID" value="CAF0843787.1"/>
    <property type="molecule type" value="Genomic_DNA"/>
</dbReference>
<dbReference type="PROSITE" id="PS00674">
    <property type="entry name" value="AAA"/>
    <property type="match status" value="1"/>
</dbReference>
<dbReference type="CDD" id="cd19481">
    <property type="entry name" value="RecA-like_protease"/>
    <property type="match status" value="1"/>
</dbReference>
<evidence type="ECO:0000313" key="3">
    <source>
        <dbReference type="EMBL" id="CAF0843787.1"/>
    </source>
</evidence>
<evidence type="ECO:0000256" key="1">
    <source>
        <dbReference type="SAM" id="Coils"/>
    </source>
</evidence>
<dbReference type="CDD" id="cd22265">
    <property type="entry name" value="UDM1_RNF168"/>
    <property type="match status" value="1"/>
</dbReference>
<dbReference type="InterPro" id="IPR050304">
    <property type="entry name" value="MT-severing_AAA_ATPase"/>
</dbReference>
<dbReference type="InterPro" id="IPR003960">
    <property type="entry name" value="ATPase_AAA_CS"/>
</dbReference>
<dbReference type="GO" id="GO:0016887">
    <property type="term" value="F:ATP hydrolysis activity"/>
    <property type="evidence" value="ECO:0007669"/>
    <property type="project" value="InterPro"/>
</dbReference>
<protein>
    <recommendedName>
        <fullName evidence="2">AAA+ ATPase domain-containing protein</fullName>
    </recommendedName>
</protein>
<evidence type="ECO:0000313" key="5">
    <source>
        <dbReference type="Proteomes" id="UP000677228"/>
    </source>
</evidence>
<dbReference type="PANTHER" id="PTHR23074:SF83">
    <property type="entry name" value="VACUOLAR PROTEIN SORTING-ASSOCIATED PROTEIN 4A"/>
    <property type="match status" value="1"/>
</dbReference>
<dbReference type="EMBL" id="CAJOBA010002082">
    <property type="protein sequence ID" value="CAF3628889.1"/>
    <property type="molecule type" value="Genomic_DNA"/>
</dbReference>
<evidence type="ECO:0000313" key="4">
    <source>
        <dbReference type="EMBL" id="CAF3628889.1"/>
    </source>
</evidence>
<dbReference type="GO" id="GO:0005524">
    <property type="term" value="F:ATP binding"/>
    <property type="evidence" value="ECO:0007669"/>
    <property type="project" value="InterPro"/>
</dbReference>
<proteinExistence type="predicted"/>
<dbReference type="InterPro" id="IPR003959">
    <property type="entry name" value="ATPase_AAA_core"/>
</dbReference>
<dbReference type="Pfam" id="PF00004">
    <property type="entry name" value="AAA"/>
    <property type="match status" value="1"/>
</dbReference>
<feature type="coiled-coil region" evidence="1">
    <location>
        <begin position="351"/>
        <end position="378"/>
    </location>
</feature>
<dbReference type="SUPFAM" id="SSF52540">
    <property type="entry name" value="P-loop containing nucleoside triphosphate hydrolases"/>
    <property type="match status" value="1"/>
</dbReference>
<dbReference type="SMART" id="SM00382">
    <property type="entry name" value="AAA"/>
    <property type="match status" value="1"/>
</dbReference>
<dbReference type="PANTHER" id="PTHR23074">
    <property type="entry name" value="AAA DOMAIN-CONTAINING"/>
    <property type="match status" value="1"/>
</dbReference>
<dbReference type="Gene3D" id="1.10.8.60">
    <property type="match status" value="1"/>
</dbReference>
<name>A0A8S2DA62_9BILA</name>
<feature type="domain" description="AAA+ ATPase" evidence="2">
    <location>
        <begin position="489"/>
        <end position="627"/>
    </location>
</feature>
<organism evidence="3 5">
    <name type="scientific">Didymodactylos carnosus</name>
    <dbReference type="NCBI Taxonomy" id="1234261"/>
    <lineage>
        <taxon>Eukaryota</taxon>
        <taxon>Metazoa</taxon>
        <taxon>Spiralia</taxon>
        <taxon>Gnathifera</taxon>
        <taxon>Rotifera</taxon>
        <taxon>Eurotatoria</taxon>
        <taxon>Bdelloidea</taxon>
        <taxon>Philodinida</taxon>
        <taxon>Philodinidae</taxon>
        <taxon>Didymodactylos</taxon>
    </lineage>
</organism>
<dbReference type="Proteomes" id="UP000677228">
    <property type="component" value="Unassembled WGS sequence"/>
</dbReference>
<dbReference type="Proteomes" id="UP000682733">
    <property type="component" value="Unassembled WGS sequence"/>
</dbReference>
<dbReference type="Gene3D" id="3.40.50.300">
    <property type="entry name" value="P-loop containing nucleotide triphosphate hydrolases"/>
    <property type="match status" value="1"/>
</dbReference>
<accession>A0A8S2DA62</accession>
<reference evidence="3" key="1">
    <citation type="submission" date="2021-02" db="EMBL/GenBank/DDBJ databases">
        <authorList>
            <person name="Nowell W R."/>
        </authorList>
    </citation>
    <scope>NUCLEOTIDE SEQUENCE</scope>
</reference>
<dbReference type="AlphaFoldDB" id="A0A8S2DA62"/>
<keyword evidence="1" id="KW-0175">Coiled coil</keyword>
<gene>
    <name evidence="3" type="ORF">OVA965_LOCUS6782</name>
    <name evidence="4" type="ORF">TMI583_LOCUS6778</name>
</gene>
<dbReference type="InterPro" id="IPR003593">
    <property type="entry name" value="AAA+_ATPase"/>
</dbReference>
<sequence length="1058" mass="121500">MSLSEDDDDGFPSYQPSLLTSSAPITTAAALETEPVVSLNDIILHVKIKYNYKELHNFINDLSAPNADMTLNGRILSVFELFTLCLLNEPVDMSKRTDRKIYRPMFNIQKNDSFITPFNFNVLLNLLEIEYENGTEDKFPKVWKTLSSTNVTVKKVELLESDTVATAADTTAVQPAAANDIGAVMLGDILELICRQKNYDEKEYVPIWLKNLKAESILTLDHLRNVPDENWDKLTKVNSVLKQLLRDYLQIDSNALNQQSTVPYEESKATLLADIYRVRRYFYYVIKKIDLLPYLSRDAVKLAVEEIGKTYDDDGNILINIQNYLSTFCSENRLEDRLSLQKQQREWTTSLTTLKKIKVDLEKEISRCEELLKTSQADVDLYKDRKENLPSKERGMNEKIKVLRTKATTRDTEWLTTHLKIEELKREYEDEKQKTTVEVEAREQIFKKHSENHLNLVTKATSIEEEIKNLENMLSLHLEEQYKKLRVKFSRGLLLYGPPGTGKSELLKKVAVFAGITMITPPLSAGELNKPLVGQTEKLLFDMMSRAHLIPYLICALTIDEIDGLVPKRDSKAQQSKVDGISVLLSHIEGIKDVQNLVVFGATNRRNMMDEAFLRRMQTKVFVGRPSPAIRKKMLSPLIVKNSKLFTSKRLDSLVKITTNFSGAGISALKSSVIAEMERNPLINDHRLLELADSTASDLNVWFGNSTLPEIYRLNSNLFNISDANDKFSLSLMKLLPTGRILIDLKQRRVFIELKNAPTIEKALEKNELSVLPRLIHGCSTRNIDTLQIIDLNFLMKQNAYEDNQIFELLSTTFDECDQYNRSMKVYDIDSLIMLNKSDSEIKSKSISNIRLYQIIRETCGKMMMEEQENREEVLNVKEKWNVIIVEDEYLKDLLISDIKFKKTSTQLKQEEDSEEKRRDDEKSRKCPKCLQNYIPSKTNYGNCHYHDGFVVDIDHPDSRLTDDQAQALMQRAKFGKVSEQDVPKLVWACCLRSYGEQPCQSSICGLPVELESTVSMKNNTDYIKVVQDYFKSNQAAHAKIQDFLNTTQEKILNKKTR</sequence>
<evidence type="ECO:0000259" key="2">
    <source>
        <dbReference type="SMART" id="SM00382"/>
    </source>
</evidence>
<comment type="caution">
    <text evidence="3">The sequence shown here is derived from an EMBL/GenBank/DDBJ whole genome shotgun (WGS) entry which is preliminary data.</text>
</comment>